<evidence type="ECO:0000256" key="1">
    <source>
        <dbReference type="ARBA" id="ARBA00001964"/>
    </source>
</evidence>
<sequence length="310" mass="33523">MVPTRNGYGDGVVIEGKKNKNIMVLCCDLTESTRSKGFKDAYPERFLEIGVAEQNLIGVATGLALEGKVPFCSSYAVFNPGRNWDQIRVSVCYNKANVKIVGAHSGISVGPDGATHQGLEDIAITRVLPNMTVLAPCDYEETKKATIEAAKMKGPVYLRFGRNATAVFTTPKTHFEIGKANVFKEGSDVTIIACGPLVYEALLVAKKLASIKINAEVINNTTIKPLDNETILKSVRKTGAVVTVEEHQITGGLGGAISELTSKNYPVPIEFVGMPDSFGESGEPEELLKKYGMTQKDIISAVNRVLKRKK</sequence>
<proteinExistence type="inferred from homology"/>
<dbReference type="SUPFAM" id="SSF52922">
    <property type="entry name" value="TK C-terminal domain-like"/>
    <property type="match status" value="1"/>
</dbReference>
<dbReference type="Pfam" id="PF02779">
    <property type="entry name" value="Transket_pyr"/>
    <property type="match status" value="1"/>
</dbReference>
<dbReference type="CDD" id="cd07033">
    <property type="entry name" value="TPP_PYR_DXS_TK_like"/>
    <property type="match status" value="1"/>
</dbReference>
<comment type="caution">
    <text evidence="6">The sequence shown here is derived from an EMBL/GenBank/DDBJ whole genome shotgun (WGS) entry which is preliminary data.</text>
</comment>
<feature type="domain" description="Transketolase-like pyrimidine-binding" evidence="5">
    <location>
        <begin position="2"/>
        <end position="167"/>
    </location>
</feature>
<keyword evidence="3" id="KW-0808">Transferase</keyword>
<evidence type="ECO:0000313" key="7">
    <source>
        <dbReference type="Proteomes" id="UP000230843"/>
    </source>
</evidence>
<gene>
    <name evidence="6" type="ORF">CO137_01195</name>
</gene>
<comment type="similarity">
    <text evidence="2">Belongs to the transketolase family.</text>
</comment>
<dbReference type="SMART" id="SM00861">
    <property type="entry name" value="Transket_pyr"/>
    <property type="match status" value="1"/>
</dbReference>
<dbReference type="PANTHER" id="PTHR43825:SF1">
    <property type="entry name" value="TRANSKETOLASE-LIKE PYRIMIDINE-BINDING DOMAIN-CONTAINING PROTEIN"/>
    <property type="match status" value="1"/>
</dbReference>
<reference evidence="7" key="1">
    <citation type="submission" date="2017-09" db="EMBL/GenBank/DDBJ databases">
        <title>Depth-based differentiation of microbial function through sediment-hosted aquifers and enrichment of novel symbionts in the deep terrestrial subsurface.</title>
        <authorList>
            <person name="Probst A.J."/>
            <person name="Ladd B."/>
            <person name="Jarett J.K."/>
            <person name="Geller-Mcgrath D.E."/>
            <person name="Sieber C.M.K."/>
            <person name="Emerson J.B."/>
            <person name="Anantharaman K."/>
            <person name="Thomas B.C."/>
            <person name="Malmstrom R."/>
            <person name="Stieglmeier M."/>
            <person name="Klingl A."/>
            <person name="Woyke T."/>
            <person name="Ryan C.M."/>
            <person name="Banfield J.F."/>
        </authorList>
    </citation>
    <scope>NUCLEOTIDE SEQUENCE [LARGE SCALE GENOMIC DNA]</scope>
</reference>
<dbReference type="GO" id="GO:0016740">
    <property type="term" value="F:transferase activity"/>
    <property type="evidence" value="ECO:0007669"/>
    <property type="project" value="UniProtKB-KW"/>
</dbReference>
<dbReference type="FunFam" id="3.40.50.970:FF:000129">
    <property type="entry name" value="Transketolase"/>
    <property type="match status" value="1"/>
</dbReference>
<dbReference type="InterPro" id="IPR009014">
    <property type="entry name" value="Transketo_C/PFOR_II"/>
</dbReference>
<dbReference type="SUPFAM" id="SSF52518">
    <property type="entry name" value="Thiamin diphosphate-binding fold (THDP-binding)"/>
    <property type="match status" value="1"/>
</dbReference>
<name>A0A2M7Z7C0_9BACT</name>
<dbReference type="InterPro" id="IPR033248">
    <property type="entry name" value="Transketolase_C"/>
</dbReference>
<dbReference type="Gene3D" id="3.40.50.920">
    <property type="match status" value="1"/>
</dbReference>
<dbReference type="Proteomes" id="UP000230843">
    <property type="component" value="Unassembled WGS sequence"/>
</dbReference>
<dbReference type="Pfam" id="PF02780">
    <property type="entry name" value="Transketolase_C"/>
    <property type="match status" value="1"/>
</dbReference>
<dbReference type="InterPro" id="IPR005475">
    <property type="entry name" value="Transketolase-like_Pyr-bd"/>
</dbReference>
<dbReference type="InterPro" id="IPR051157">
    <property type="entry name" value="PDH/Transketolase"/>
</dbReference>
<dbReference type="Gene3D" id="3.40.50.970">
    <property type="match status" value="1"/>
</dbReference>
<comment type="cofactor">
    <cofactor evidence="1">
        <name>thiamine diphosphate</name>
        <dbReference type="ChEBI" id="CHEBI:58937"/>
    </cofactor>
</comment>
<dbReference type="InterPro" id="IPR020826">
    <property type="entry name" value="Transketolase_BS"/>
</dbReference>
<protein>
    <submittedName>
        <fullName evidence="6">Transketolase</fullName>
    </submittedName>
</protein>
<evidence type="ECO:0000313" key="6">
    <source>
        <dbReference type="EMBL" id="PJA90039.1"/>
    </source>
</evidence>
<evidence type="ECO:0000256" key="2">
    <source>
        <dbReference type="ARBA" id="ARBA00007131"/>
    </source>
</evidence>
<accession>A0A2M7Z7C0</accession>
<keyword evidence="4" id="KW-0786">Thiamine pyrophosphate</keyword>
<dbReference type="AlphaFoldDB" id="A0A2M7Z7C0"/>
<dbReference type="PROSITE" id="PS00802">
    <property type="entry name" value="TRANSKETOLASE_2"/>
    <property type="match status" value="1"/>
</dbReference>
<evidence type="ECO:0000259" key="5">
    <source>
        <dbReference type="SMART" id="SM00861"/>
    </source>
</evidence>
<evidence type="ECO:0000256" key="3">
    <source>
        <dbReference type="ARBA" id="ARBA00022679"/>
    </source>
</evidence>
<dbReference type="PANTHER" id="PTHR43825">
    <property type="entry name" value="PYRUVATE DEHYDROGENASE E1 COMPONENT"/>
    <property type="match status" value="1"/>
</dbReference>
<dbReference type="InterPro" id="IPR029061">
    <property type="entry name" value="THDP-binding"/>
</dbReference>
<dbReference type="EMBL" id="PFVJ01000028">
    <property type="protein sequence ID" value="PJA90039.1"/>
    <property type="molecule type" value="Genomic_DNA"/>
</dbReference>
<organism evidence="6 7">
    <name type="scientific">Candidatus Magasanikbacteria bacterium CG_4_9_14_3_um_filter_32_9</name>
    <dbReference type="NCBI Taxonomy" id="1974644"/>
    <lineage>
        <taxon>Bacteria</taxon>
        <taxon>Candidatus Magasanikiibacteriota</taxon>
    </lineage>
</organism>
<evidence type="ECO:0000256" key="4">
    <source>
        <dbReference type="ARBA" id="ARBA00023052"/>
    </source>
</evidence>